<protein>
    <submittedName>
        <fullName evidence="3">Uncharacterized protein DUF4209</fullName>
    </submittedName>
</protein>
<evidence type="ECO:0000313" key="4">
    <source>
        <dbReference type="Proteomes" id="UP000247746"/>
    </source>
</evidence>
<reference evidence="3 4" key="1">
    <citation type="submission" date="2018-06" db="EMBL/GenBank/DDBJ databases">
        <title>Genomic Encyclopedia of Type Strains, Phase III (KMG-III): the genomes of soil and plant-associated and newly described type strains.</title>
        <authorList>
            <person name="Whitman W."/>
        </authorList>
    </citation>
    <scope>NUCLEOTIDE SEQUENCE [LARGE SCALE GENOMIC DNA]</scope>
    <source>
        <strain evidence="3 4">CECT 5889</strain>
    </source>
</reference>
<name>A0A2V4VWL4_9GAMM</name>
<feature type="domain" description="DUF4209" evidence="1">
    <location>
        <begin position="481"/>
        <end position="570"/>
    </location>
</feature>
<dbReference type="Proteomes" id="UP000247746">
    <property type="component" value="Unassembled WGS sequence"/>
</dbReference>
<evidence type="ECO:0000259" key="1">
    <source>
        <dbReference type="Pfam" id="PF13910"/>
    </source>
</evidence>
<dbReference type="InterPro" id="IPR055804">
    <property type="entry name" value="DUF7380"/>
</dbReference>
<dbReference type="RefSeq" id="WP_110922720.1">
    <property type="nucleotide sequence ID" value="NZ_QJSU01000003.1"/>
</dbReference>
<dbReference type="InterPro" id="IPR025209">
    <property type="entry name" value="DUF4209"/>
</dbReference>
<sequence>MNIQEKLKKENWNYEIAEGEYYGYYSLTEHLLALAKESTNNSEESQAKIFNLLAQLCHLDFDANNKVSPYGDIQNIVADKVEWLTDIIDDIHEPLLKNRVADVLWLCHEHRNITYVHQVIDSATSMDLNQNFASQDILACFRRATILALGTNQKVKINELYTYLLLEIDNSTDERYFKLGIARVILDSGLNKNEEYILAKKMQQIAESKKTESHVKMTQAIDYLDFVIDSYHKSKKKQSKSEANNEKGLYLEVHADNRMLDSGLAACDFYKKALNAFQGVEQPFRENLKTEVSINRIRQKINDANLSGLNSMQMTETGIDVSEFTEQAISRVTGTTNLSEALKRFINIVDEPDYQGMREQYHPSVIDFLGGSRAVSPVDGRTIAINKGIDINDPNSIEECKNDHAIKLLMTRINLTVESQVLPALDQINSEHVFTRDYLEDLCKQAPIVPLNRQKLMGHALYAGFQKDYYTSTHVLCPQFEHMIRMILKNSGVKTTYIDPANGIETENGLSTLMNSPELISLLGENLYFEIKTLFTDSKGFNLRNNIAHGLLDDAHAVTSGSVYAWFLTLRMIIKSIENNIAHQI</sequence>
<dbReference type="AlphaFoldDB" id="A0A2V4VWL4"/>
<comment type="caution">
    <text evidence="3">The sequence shown here is derived from an EMBL/GenBank/DDBJ whole genome shotgun (WGS) entry which is preliminary data.</text>
</comment>
<proteinExistence type="predicted"/>
<gene>
    <name evidence="3" type="ORF">DFP82_103182</name>
</gene>
<evidence type="ECO:0000259" key="2">
    <source>
        <dbReference type="Pfam" id="PF24098"/>
    </source>
</evidence>
<evidence type="ECO:0000313" key="3">
    <source>
        <dbReference type="EMBL" id="PYE39734.1"/>
    </source>
</evidence>
<feature type="domain" description="DUF7380" evidence="2">
    <location>
        <begin position="5"/>
        <end position="157"/>
    </location>
</feature>
<accession>A0A2V4VWL4</accession>
<dbReference type="OrthoDB" id="5519791at2"/>
<dbReference type="Pfam" id="PF13910">
    <property type="entry name" value="DUF4209"/>
    <property type="match status" value="1"/>
</dbReference>
<dbReference type="EMBL" id="QJSU01000003">
    <property type="protein sequence ID" value="PYE39734.1"/>
    <property type="molecule type" value="Genomic_DNA"/>
</dbReference>
<dbReference type="Pfam" id="PF24098">
    <property type="entry name" value="DUF7380"/>
    <property type="match status" value="1"/>
</dbReference>
<organism evidence="3 4">
    <name type="scientific">Psychrobacter fozii</name>
    <dbReference type="NCBI Taxonomy" id="198480"/>
    <lineage>
        <taxon>Bacteria</taxon>
        <taxon>Pseudomonadati</taxon>
        <taxon>Pseudomonadota</taxon>
        <taxon>Gammaproteobacteria</taxon>
        <taxon>Moraxellales</taxon>
        <taxon>Moraxellaceae</taxon>
        <taxon>Psychrobacter</taxon>
    </lineage>
</organism>
<keyword evidence="4" id="KW-1185">Reference proteome</keyword>